<feature type="coiled-coil region" evidence="1">
    <location>
        <begin position="45"/>
        <end position="72"/>
    </location>
</feature>
<dbReference type="EMBL" id="BQNB010018577">
    <property type="protein sequence ID" value="GJT75936.1"/>
    <property type="molecule type" value="Genomic_DNA"/>
</dbReference>
<keyword evidence="3" id="KW-1185">Reference proteome</keyword>
<sequence>MRIRLTSVEQETMSLRGISETLEQHDEATYLQDSQNEDIMHLQRAEILGQDVEALHARAEAAKQRVEALQASFRAPQMDIVDLQEPRRGNRIEMAELWSQAQDIEAQTKIRMAHDSMDHVIHQGTAVAKNANNKRKWGSDHRRFKSDCPKLKNQNRVNQIWKGKAHVNSNVVKDNADA</sequence>
<name>A0ABQ5GJZ7_9ASTR</name>
<evidence type="ECO:0000313" key="2">
    <source>
        <dbReference type="EMBL" id="GJT75936.1"/>
    </source>
</evidence>
<protein>
    <submittedName>
        <fullName evidence="2">Uncharacterized protein</fullName>
    </submittedName>
</protein>
<reference evidence="2" key="2">
    <citation type="submission" date="2022-01" db="EMBL/GenBank/DDBJ databases">
        <authorList>
            <person name="Yamashiro T."/>
            <person name="Shiraishi A."/>
            <person name="Satake H."/>
            <person name="Nakayama K."/>
        </authorList>
    </citation>
    <scope>NUCLEOTIDE SEQUENCE</scope>
</reference>
<organism evidence="2 3">
    <name type="scientific">Tanacetum coccineum</name>
    <dbReference type="NCBI Taxonomy" id="301880"/>
    <lineage>
        <taxon>Eukaryota</taxon>
        <taxon>Viridiplantae</taxon>
        <taxon>Streptophyta</taxon>
        <taxon>Embryophyta</taxon>
        <taxon>Tracheophyta</taxon>
        <taxon>Spermatophyta</taxon>
        <taxon>Magnoliopsida</taxon>
        <taxon>eudicotyledons</taxon>
        <taxon>Gunneridae</taxon>
        <taxon>Pentapetalae</taxon>
        <taxon>asterids</taxon>
        <taxon>campanulids</taxon>
        <taxon>Asterales</taxon>
        <taxon>Asteraceae</taxon>
        <taxon>Asteroideae</taxon>
        <taxon>Anthemideae</taxon>
        <taxon>Anthemidinae</taxon>
        <taxon>Tanacetum</taxon>
    </lineage>
</organism>
<keyword evidence="1" id="KW-0175">Coiled coil</keyword>
<evidence type="ECO:0000256" key="1">
    <source>
        <dbReference type="SAM" id="Coils"/>
    </source>
</evidence>
<proteinExistence type="predicted"/>
<reference evidence="2" key="1">
    <citation type="journal article" date="2022" name="Int. J. Mol. Sci.">
        <title>Draft Genome of Tanacetum Coccineum: Genomic Comparison of Closely Related Tanacetum-Family Plants.</title>
        <authorList>
            <person name="Yamashiro T."/>
            <person name="Shiraishi A."/>
            <person name="Nakayama K."/>
            <person name="Satake H."/>
        </authorList>
    </citation>
    <scope>NUCLEOTIDE SEQUENCE</scope>
</reference>
<comment type="caution">
    <text evidence="2">The sequence shown here is derived from an EMBL/GenBank/DDBJ whole genome shotgun (WGS) entry which is preliminary data.</text>
</comment>
<evidence type="ECO:0000313" key="3">
    <source>
        <dbReference type="Proteomes" id="UP001151760"/>
    </source>
</evidence>
<dbReference type="Proteomes" id="UP001151760">
    <property type="component" value="Unassembled WGS sequence"/>
</dbReference>
<accession>A0ABQ5GJZ7</accession>
<gene>
    <name evidence="2" type="ORF">Tco_1042661</name>
</gene>